<dbReference type="RefSeq" id="WP_010940218.1">
    <property type="nucleotide sequence ID" value="NC_008751.1"/>
</dbReference>
<organism evidence="2 3">
    <name type="scientific">Nitratidesulfovibrio vulgaris (strain DP4)</name>
    <name type="common">Desulfovibrio vulgaris</name>
    <dbReference type="NCBI Taxonomy" id="391774"/>
    <lineage>
        <taxon>Bacteria</taxon>
        <taxon>Pseudomonadati</taxon>
        <taxon>Thermodesulfobacteriota</taxon>
        <taxon>Desulfovibrionia</taxon>
        <taxon>Desulfovibrionales</taxon>
        <taxon>Desulfovibrionaceae</taxon>
        <taxon>Nitratidesulfovibrio</taxon>
    </lineage>
</organism>
<evidence type="ECO:0000256" key="1">
    <source>
        <dbReference type="SAM" id="Phobius"/>
    </source>
</evidence>
<feature type="transmembrane region" description="Helical" evidence="1">
    <location>
        <begin position="113"/>
        <end position="133"/>
    </location>
</feature>
<dbReference type="Proteomes" id="UP000009173">
    <property type="component" value="Chromosome"/>
</dbReference>
<protein>
    <recommendedName>
        <fullName evidence="4">DUF1634 domain-containing protein</fullName>
    </recommendedName>
</protein>
<dbReference type="HOGENOM" id="CLU_151167_0_0_7"/>
<gene>
    <name evidence="2" type="ordered locus">Dvul_0411</name>
</gene>
<evidence type="ECO:0008006" key="4">
    <source>
        <dbReference type="Google" id="ProtNLM"/>
    </source>
</evidence>
<evidence type="ECO:0000313" key="3">
    <source>
        <dbReference type="Proteomes" id="UP000009173"/>
    </source>
</evidence>
<name>A0A0H3A5V8_NITV4</name>
<feature type="transmembrane region" description="Helical" evidence="1">
    <location>
        <begin position="12"/>
        <end position="36"/>
    </location>
</feature>
<evidence type="ECO:0000313" key="2">
    <source>
        <dbReference type="EMBL" id="ABM27434.1"/>
    </source>
</evidence>
<sequence>MSLSTKASPAQLRYANMLFYGCWSSLALMVITYVLYVSGIITPHVPLEQVTQLWGQRVDVYLAQGNIPTGWGWLALIGQGDFMNFIGIVLLAGMTIICYVPLVFAFIRSKEPIMFWVAVGEIVVLCVAASGIFGSGGH</sequence>
<keyword evidence="1" id="KW-0472">Membrane</keyword>
<feature type="transmembrane region" description="Helical" evidence="1">
    <location>
        <begin position="82"/>
        <end position="106"/>
    </location>
</feature>
<keyword evidence="1" id="KW-0812">Transmembrane</keyword>
<dbReference type="AlphaFoldDB" id="A0A0H3A5V8"/>
<reference evidence="3" key="1">
    <citation type="journal article" date="2009" name="Environ. Microbiol.">
        <title>Contribution of mobile genetic elements to Desulfovibrio vulgaris genome plasticity.</title>
        <authorList>
            <person name="Walker C.B."/>
            <person name="Stolyar S."/>
            <person name="Chivian D."/>
            <person name="Pinel N."/>
            <person name="Gabster J.A."/>
            <person name="Dehal P.S."/>
            <person name="He Z."/>
            <person name="Yang Z.K."/>
            <person name="Yen H.C."/>
            <person name="Zhou J."/>
            <person name="Wall J.D."/>
            <person name="Hazen T.C."/>
            <person name="Arkin A.P."/>
            <person name="Stahl D.A."/>
        </authorList>
    </citation>
    <scope>NUCLEOTIDE SEQUENCE [LARGE SCALE GENOMIC DNA]</scope>
    <source>
        <strain evidence="3">DP4</strain>
    </source>
</reference>
<dbReference type="KEGG" id="dvl:Dvul_0411"/>
<accession>A0A0H3A5V8</accession>
<dbReference type="EMBL" id="CP000527">
    <property type="protein sequence ID" value="ABM27434.1"/>
    <property type="molecule type" value="Genomic_DNA"/>
</dbReference>
<proteinExistence type="predicted"/>
<keyword evidence="1" id="KW-1133">Transmembrane helix</keyword>